<dbReference type="InterPro" id="IPR036770">
    <property type="entry name" value="Ankyrin_rpt-contain_sf"/>
</dbReference>
<dbReference type="Pfam" id="PF12796">
    <property type="entry name" value="Ank_2"/>
    <property type="match status" value="1"/>
</dbReference>
<name>A0A6C0EFZ8_9ZZZZ</name>
<dbReference type="SUPFAM" id="SSF48403">
    <property type="entry name" value="Ankyrin repeat"/>
    <property type="match status" value="1"/>
</dbReference>
<sequence>MVDRPKNIGFGLRYGETQSHLAVEERCYRFFDNVDKNELLKTDIYGETPLHHAVGNEDLKMCKLLISRNKKIIHMKDMDMKTAYDWAVEYNLAYNSHIAIVKELRQYL</sequence>
<reference evidence="1" key="1">
    <citation type="journal article" date="2020" name="Nature">
        <title>Giant virus diversity and host interactions through global metagenomics.</title>
        <authorList>
            <person name="Schulz F."/>
            <person name="Roux S."/>
            <person name="Paez-Espino D."/>
            <person name="Jungbluth S."/>
            <person name="Walsh D.A."/>
            <person name="Denef V.J."/>
            <person name="McMahon K.D."/>
            <person name="Konstantinidis K.T."/>
            <person name="Eloe-Fadrosh E.A."/>
            <person name="Kyrpides N.C."/>
            <person name="Woyke T."/>
        </authorList>
    </citation>
    <scope>NUCLEOTIDE SEQUENCE</scope>
    <source>
        <strain evidence="1">GVMAG-M-3300000115-19</strain>
    </source>
</reference>
<dbReference type="SMART" id="SM00248">
    <property type="entry name" value="ANK"/>
    <property type="match status" value="1"/>
</dbReference>
<organism evidence="1">
    <name type="scientific">viral metagenome</name>
    <dbReference type="NCBI Taxonomy" id="1070528"/>
    <lineage>
        <taxon>unclassified sequences</taxon>
        <taxon>metagenomes</taxon>
        <taxon>organismal metagenomes</taxon>
    </lineage>
</organism>
<dbReference type="InterPro" id="IPR002110">
    <property type="entry name" value="Ankyrin_rpt"/>
</dbReference>
<accession>A0A6C0EFZ8</accession>
<dbReference type="EMBL" id="MN738843">
    <property type="protein sequence ID" value="QHT27848.1"/>
    <property type="molecule type" value="Genomic_DNA"/>
</dbReference>
<dbReference type="PROSITE" id="PS50088">
    <property type="entry name" value="ANK_REPEAT"/>
    <property type="match status" value="1"/>
</dbReference>
<dbReference type="Gene3D" id="1.25.40.20">
    <property type="entry name" value="Ankyrin repeat-containing domain"/>
    <property type="match status" value="1"/>
</dbReference>
<dbReference type="AlphaFoldDB" id="A0A6C0EFZ8"/>
<dbReference type="PROSITE" id="PS50297">
    <property type="entry name" value="ANK_REP_REGION"/>
    <property type="match status" value="1"/>
</dbReference>
<proteinExistence type="predicted"/>
<evidence type="ECO:0000313" key="1">
    <source>
        <dbReference type="EMBL" id="QHT27848.1"/>
    </source>
</evidence>
<protein>
    <submittedName>
        <fullName evidence="1">Uncharacterized protein</fullName>
    </submittedName>
</protein>